<feature type="domain" description="Peptidase C51" evidence="1">
    <location>
        <begin position="27"/>
        <end position="112"/>
    </location>
</feature>
<organism evidence="2 3">
    <name type="scientific">Aurantimicrobium minutum</name>
    <dbReference type="NCBI Taxonomy" id="708131"/>
    <lineage>
        <taxon>Bacteria</taxon>
        <taxon>Bacillati</taxon>
        <taxon>Actinomycetota</taxon>
        <taxon>Actinomycetes</taxon>
        <taxon>Micrococcales</taxon>
        <taxon>Microbacteriaceae</taxon>
        <taxon>Aurantimicrobium</taxon>
    </lineage>
</organism>
<accession>A0A173LXM3</accession>
<dbReference type="InterPro" id="IPR038765">
    <property type="entry name" value="Papain-like_cys_pep_sf"/>
</dbReference>
<reference evidence="2 3" key="1">
    <citation type="journal article" date="2016" name="Genome Announc.">
        <title>Complete Genome Sequence of Aurantimicrobium minutum Type Strain KNCT, a Planktonic Ultramicrobacterium Isolated from River Water.</title>
        <authorList>
            <person name="Nakai R."/>
            <person name="Fujisawa T."/>
            <person name="Nakamura Y."/>
            <person name="Nishide H."/>
            <person name="Uchiyama I."/>
            <person name="Baba T."/>
            <person name="Toyoda A."/>
            <person name="Fujiyama A."/>
            <person name="Naganuma T."/>
            <person name="Niki H."/>
        </authorList>
    </citation>
    <scope>NUCLEOTIDE SEQUENCE [LARGE SCALE GENOMIC DNA]</scope>
    <source>
        <strain evidence="2 3">KNC</strain>
    </source>
</reference>
<dbReference type="Proteomes" id="UP000243847">
    <property type="component" value="Chromosome sequence1"/>
</dbReference>
<name>A0A173LXM3_9MICO</name>
<dbReference type="SUPFAM" id="SSF54001">
    <property type="entry name" value="Cysteine proteinases"/>
    <property type="match status" value="1"/>
</dbReference>
<dbReference type="InterPro" id="IPR007921">
    <property type="entry name" value="CHAP_dom"/>
</dbReference>
<evidence type="ECO:0000259" key="1">
    <source>
        <dbReference type="Pfam" id="PF05257"/>
    </source>
</evidence>
<evidence type="ECO:0000313" key="3">
    <source>
        <dbReference type="Proteomes" id="UP000243847"/>
    </source>
</evidence>
<gene>
    <name evidence="2" type="ORF">AUMI_110670</name>
</gene>
<protein>
    <submittedName>
        <fullName evidence="2">CHAP domain./Lectin C-type domain</fullName>
    </submittedName>
</protein>
<dbReference type="KEGG" id="amin:AUMI_110670"/>
<proteinExistence type="predicted"/>
<evidence type="ECO:0000313" key="2">
    <source>
        <dbReference type="EMBL" id="BAU99609.1"/>
    </source>
</evidence>
<dbReference type="Gene3D" id="3.90.1720.10">
    <property type="entry name" value="endopeptidase domain like (from Nostoc punctiforme)"/>
    <property type="match status" value="1"/>
</dbReference>
<sequence length="249" mass="28150">MRIVGISPMSIEEFFSIPSGTNVFNNGADQCVALANLYEAGALQYPLPSGIQSAFQWWTEFSAKPPLVEFFIQVSENPKRGDIFVGRYGPYQAENGHIGVVERDWDGSTFGTMETGYWSEGKSYVKRLNRTMDYVLGFLRPKVNIFPTDEEEQNMIVIARTNAEGNMYVYNLGTDVVTHIPDDYRLGVLRKSGMHQWDFAQEAEFKSFREWYKDTFSNRSSSMSGIDTAAFSKAIAKAVNDEIAKRMSS</sequence>
<dbReference type="OrthoDB" id="158035at85023"/>
<dbReference type="Pfam" id="PF05257">
    <property type="entry name" value="CHAP"/>
    <property type="match status" value="1"/>
</dbReference>
<dbReference type="AlphaFoldDB" id="A0A173LXM3"/>
<dbReference type="EMBL" id="AP017457">
    <property type="protein sequence ID" value="BAU99609.1"/>
    <property type="molecule type" value="Genomic_DNA"/>
</dbReference>